<dbReference type="PATRIC" id="fig|1380772.3.peg.1704"/>
<gene>
    <name evidence="2" type="ORF">N568_0108840</name>
</gene>
<dbReference type="Proteomes" id="UP000018692">
    <property type="component" value="Unassembled WGS sequence"/>
</dbReference>
<feature type="compositionally biased region" description="Basic and acidic residues" evidence="1">
    <location>
        <begin position="12"/>
        <end position="38"/>
    </location>
</feature>
<protein>
    <submittedName>
        <fullName evidence="2">Uncharacterized protein</fullName>
    </submittedName>
</protein>
<evidence type="ECO:0000313" key="3">
    <source>
        <dbReference type="Proteomes" id="UP000018692"/>
    </source>
</evidence>
<name>V8AP09_9LACT</name>
<reference evidence="2 3" key="1">
    <citation type="submission" date="2013-07" db="EMBL/GenBank/DDBJ databases">
        <title>Isolation of Lactococcus garvieae strain TRF1 from the fecal material of a timber rattlesnake.</title>
        <authorList>
            <person name="McLaughlin R.W."/>
            <person name="Cochran P.A."/>
            <person name="Dowd S.E."/>
        </authorList>
    </citation>
    <scope>NUCLEOTIDE SEQUENCE [LARGE SCALE GENOMIC DNA]</scope>
    <source>
        <strain evidence="2 3">TRF1</strain>
    </source>
</reference>
<sequence>MGGSFATGELSEAQRKLREKEKLENETFPKKATSKLDD</sequence>
<evidence type="ECO:0000313" key="2">
    <source>
        <dbReference type="EMBL" id="ETD04282.1"/>
    </source>
</evidence>
<comment type="caution">
    <text evidence="2">The sequence shown here is derived from an EMBL/GenBank/DDBJ whole genome shotgun (WGS) entry which is preliminary data.</text>
</comment>
<feature type="region of interest" description="Disordered" evidence="1">
    <location>
        <begin position="1"/>
        <end position="38"/>
    </location>
</feature>
<evidence type="ECO:0000256" key="1">
    <source>
        <dbReference type="SAM" id="MobiDB-lite"/>
    </source>
</evidence>
<organism evidence="2 3">
    <name type="scientific">Lactococcus garvieae TRF1</name>
    <dbReference type="NCBI Taxonomy" id="1380772"/>
    <lineage>
        <taxon>Bacteria</taxon>
        <taxon>Bacillati</taxon>
        <taxon>Bacillota</taxon>
        <taxon>Bacilli</taxon>
        <taxon>Lactobacillales</taxon>
        <taxon>Streptococcaceae</taxon>
        <taxon>Lactococcus</taxon>
    </lineage>
</organism>
<dbReference type="AlphaFoldDB" id="V8AP09"/>
<dbReference type="EMBL" id="AVFE01000033">
    <property type="protein sequence ID" value="ETD04282.1"/>
    <property type="molecule type" value="Genomic_DNA"/>
</dbReference>
<accession>V8AP09</accession>
<proteinExistence type="predicted"/>